<organism evidence="1 2">
    <name type="scientific">Flavobacterium frigoris</name>
    <dbReference type="NCBI Taxonomy" id="229204"/>
    <lineage>
        <taxon>Bacteria</taxon>
        <taxon>Pseudomonadati</taxon>
        <taxon>Bacteroidota</taxon>
        <taxon>Flavobacteriia</taxon>
        <taxon>Flavobacteriales</taxon>
        <taxon>Flavobacteriaceae</taxon>
        <taxon>Flavobacterium</taxon>
    </lineage>
</organism>
<reference evidence="2" key="1">
    <citation type="submission" date="2016-10" db="EMBL/GenBank/DDBJ databases">
        <authorList>
            <person name="Varghese N."/>
            <person name="Submissions S."/>
        </authorList>
    </citation>
    <scope>NUCLEOTIDE SEQUENCE [LARGE SCALE GENOMIC DNA]</scope>
    <source>
        <strain evidence="2">DSM 15719</strain>
    </source>
</reference>
<name>A0A1H9KXC6_FLAFI</name>
<keyword evidence="2" id="KW-1185">Reference proteome</keyword>
<dbReference type="Proteomes" id="UP000183658">
    <property type="component" value="Unassembled WGS sequence"/>
</dbReference>
<evidence type="ECO:0000313" key="2">
    <source>
        <dbReference type="Proteomes" id="UP000183658"/>
    </source>
</evidence>
<accession>A0A1H9KXC6</accession>
<protein>
    <submittedName>
        <fullName evidence="1">Uncharacterized protein</fullName>
    </submittedName>
</protein>
<dbReference type="EMBL" id="FOFZ01000006">
    <property type="protein sequence ID" value="SER03822.1"/>
    <property type="molecule type" value="Genomic_DNA"/>
</dbReference>
<evidence type="ECO:0000313" key="1">
    <source>
        <dbReference type="EMBL" id="SER03822.1"/>
    </source>
</evidence>
<proteinExistence type="predicted"/>
<dbReference type="AlphaFoldDB" id="A0A1H9KXC6"/>
<gene>
    <name evidence="1" type="ORF">SAMN05444355_106128</name>
</gene>
<sequence length="47" mass="5535">MRTPLLSLALINFKLTPFIFNKIKIKKTSQFLEKLYAQSEPLYIGYL</sequence>